<dbReference type="PANTHER" id="PTHR30136">
    <property type="entry name" value="HELIX-TURN-HELIX TRANSCRIPTIONAL REGULATOR, ICLR FAMILY"/>
    <property type="match status" value="1"/>
</dbReference>
<dbReference type="InterPro" id="IPR036388">
    <property type="entry name" value="WH-like_DNA-bd_sf"/>
</dbReference>
<evidence type="ECO:0000256" key="1">
    <source>
        <dbReference type="ARBA" id="ARBA00023015"/>
    </source>
</evidence>
<evidence type="ECO:0000313" key="8">
    <source>
        <dbReference type="Proteomes" id="UP000528734"/>
    </source>
</evidence>
<keyword evidence="8" id="KW-1185">Reference proteome</keyword>
<dbReference type="GO" id="GO:0045892">
    <property type="term" value="P:negative regulation of DNA-templated transcription"/>
    <property type="evidence" value="ECO:0007669"/>
    <property type="project" value="TreeGrafter"/>
</dbReference>
<dbReference type="InterPro" id="IPR005471">
    <property type="entry name" value="Tscrpt_reg_IclR_N"/>
</dbReference>
<name>A0A7Y4M112_9BRAD</name>
<dbReference type="InterPro" id="IPR029016">
    <property type="entry name" value="GAF-like_dom_sf"/>
</dbReference>
<dbReference type="PANTHER" id="PTHR30136:SF35">
    <property type="entry name" value="HTH-TYPE TRANSCRIPTIONAL REGULATOR RV1719"/>
    <property type="match status" value="1"/>
</dbReference>
<evidence type="ECO:0000313" key="7">
    <source>
        <dbReference type="EMBL" id="NOJ45961.1"/>
    </source>
</evidence>
<dbReference type="Pfam" id="PF01614">
    <property type="entry name" value="IclR_C"/>
    <property type="match status" value="1"/>
</dbReference>
<reference evidence="7 8" key="1">
    <citation type="submission" date="2020-03" db="EMBL/GenBank/DDBJ databases">
        <title>Bradyrhizobium diversity isolated from nodules of Muelleranthus trifoliolatus.</title>
        <authorList>
            <person name="Klepa M."/>
            <person name="Helene L."/>
            <person name="Hungria M."/>
        </authorList>
    </citation>
    <scope>NUCLEOTIDE SEQUENCE [LARGE SCALE GENOMIC DNA]</scope>
    <source>
        <strain evidence="7 8">WSM 1744</strain>
    </source>
</reference>
<keyword evidence="3" id="KW-0804">Transcription</keyword>
<dbReference type="GO" id="GO:0003700">
    <property type="term" value="F:DNA-binding transcription factor activity"/>
    <property type="evidence" value="ECO:0007669"/>
    <property type="project" value="TreeGrafter"/>
</dbReference>
<dbReference type="Gene3D" id="1.10.10.10">
    <property type="entry name" value="Winged helix-like DNA-binding domain superfamily/Winged helix DNA-binding domain"/>
    <property type="match status" value="1"/>
</dbReference>
<dbReference type="InterPro" id="IPR050707">
    <property type="entry name" value="HTH_MetabolicPath_Reg"/>
</dbReference>
<dbReference type="GO" id="GO:0003677">
    <property type="term" value="F:DNA binding"/>
    <property type="evidence" value="ECO:0007669"/>
    <property type="project" value="UniProtKB-KW"/>
</dbReference>
<evidence type="ECO:0000256" key="3">
    <source>
        <dbReference type="ARBA" id="ARBA00023163"/>
    </source>
</evidence>
<feature type="domain" description="IclR-ED" evidence="6">
    <location>
        <begin position="89"/>
        <end position="267"/>
    </location>
</feature>
<dbReference type="PROSITE" id="PS51078">
    <property type="entry name" value="ICLR_ED"/>
    <property type="match status" value="1"/>
</dbReference>
<feature type="compositionally biased region" description="Basic and acidic residues" evidence="4">
    <location>
        <begin position="12"/>
        <end position="22"/>
    </location>
</feature>
<proteinExistence type="predicted"/>
<accession>A0A7Y4M112</accession>
<evidence type="ECO:0000256" key="2">
    <source>
        <dbReference type="ARBA" id="ARBA00023125"/>
    </source>
</evidence>
<dbReference type="SUPFAM" id="SSF46785">
    <property type="entry name" value="Winged helix' DNA-binding domain"/>
    <property type="match status" value="1"/>
</dbReference>
<evidence type="ECO:0000259" key="5">
    <source>
        <dbReference type="PROSITE" id="PS51077"/>
    </source>
</evidence>
<dbReference type="InterPro" id="IPR014757">
    <property type="entry name" value="Tscrpt_reg_IclR_C"/>
</dbReference>
<dbReference type="SUPFAM" id="SSF55781">
    <property type="entry name" value="GAF domain-like"/>
    <property type="match status" value="1"/>
</dbReference>
<keyword evidence="1" id="KW-0805">Transcription regulation</keyword>
<dbReference type="Pfam" id="PF09339">
    <property type="entry name" value="HTH_IclR"/>
    <property type="match status" value="1"/>
</dbReference>
<keyword evidence="2" id="KW-0238">DNA-binding</keyword>
<gene>
    <name evidence="7" type="ORF">HCN50_06780</name>
</gene>
<dbReference type="InterPro" id="IPR036390">
    <property type="entry name" value="WH_DNA-bd_sf"/>
</dbReference>
<dbReference type="Proteomes" id="UP000528734">
    <property type="component" value="Unassembled WGS sequence"/>
</dbReference>
<dbReference type="Gene3D" id="3.30.450.40">
    <property type="match status" value="1"/>
</dbReference>
<evidence type="ECO:0000259" key="6">
    <source>
        <dbReference type="PROSITE" id="PS51078"/>
    </source>
</evidence>
<dbReference type="EMBL" id="JAAVLW010000002">
    <property type="protein sequence ID" value="NOJ45961.1"/>
    <property type="molecule type" value="Genomic_DNA"/>
</dbReference>
<dbReference type="PROSITE" id="PS51077">
    <property type="entry name" value="HTH_ICLR"/>
    <property type="match status" value="1"/>
</dbReference>
<sequence>MPKATSRALKPRSSEPRPEDERISNGIQVLARAGKILRTLESHPNGLSLGQIAKSVNLARSTVQRIVAALIAEDFLTSTGPGEVRIGMGLLRIAASVGANSTDIIRPHLIALGEDVGETVDLSVLSGGSAVFVDQIPGRHRLTALSAVGERFPLHCTANGKAVLACFSPEESSELIEKSLAEHPDFPLANRKRLMDELSDIRRTHLAYDLEEHGTGISAIGTAVIDHFGRPVAVSIPVPTQRFLEHRDGLAERLLGFRRRVEGVLSR</sequence>
<dbReference type="RefSeq" id="WP_171708847.1">
    <property type="nucleotide sequence ID" value="NZ_JAAVLW010000002.1"/>
</dbReference>
<feature type="domain" description="HTH iclR-type" evidence="5">
    <location>
        <begin position="27"/>
        <end position="88"/>
    </location>
</feature>
<protein>
    <submittedName>
        <fullName evidence="7">IclR family transcriptional regulator</fullName>
    </submittedName>
</protein>
<comment type="caution">
    <text evidence="7">The sequence shown here is derived from an EMBL/GenBank/DDBJ whole genome shotgun (WGS) entry which is preliminary data.</text>
</comment>
<dbReference type="AlphaFoldDB" id="A0A7Y4M112"/>
<feature type="region of interest" description="Disordered" evidence="4">
    <location>
        <begin position="1"/>
        <end position="22"/>
    </location>
</feature>
<dbReference type="SMART" id="SM00346">
    <property type="entry name" value="HTH_ICLR"/>
    <property type="match status" value="1"/>
</dbReference>
<organism evidence="7 8">
    <name type="scientific">Bradyrhizobium archetypum</name>
    <dbReference type="NCBI Taxonomy" id="2721160"/>
    <lineage>
        <taxon>Bacteria</taxon>
        <taxon>Pseudomonadati</taxon>
        <taxon>Pseudomonadota</taxon>
        <taxon>Alphaproteobacteria</taxon>
        <taxon>Hyphomicrobiales</taxon>
        <taxon>Nitrobacteraceae</taxon>
        <taxon>Bradyrhizobium</taxon>
    </lineage>
</organism>
<evidence type="ECO:0000256" key="4">
    <source>
        <dbReference type="SAM" id="MobiDB-lite"/>
    </source>
</evidence>